<name>A0ABT9NRF1_9ACTN</name>
<evidence type="ECO:0000313" key="3">
    <source>
        <dbReference type="Proteomes" id="UP001240447"/>
    </source>
</evidence>
<keyword evidence="3" id="KW-1185">Reference proteome</keyword>
<dbReference type="SUPFAM" id="SSF55826">
    <property type="entry name" value="YbaK/ProRS associated domain"/>
    <property type="match status" value="1"/>
</dbReference>
<dbReference type="EMBL" id="JAUSQM010000001">
    <property type="protein sequence ID" value="MDP9822973.1"/>
    <property type="molecule type" value="Genomic_DNA"/>
</dbReference>
<sequence length="185" mass="19488">MTAPTLGTLDLQPFREQPELLAPPVRDLLSVHDALAASAYVCAIDPDLADTAALTAAHALPETASANCVVVLGRRGEDERLAACVALADRRVDVNKAVRKRLDVRKVSFAPQERAVGETGMEYGGITPVGVPSSWPVLVDSRVVEQDWVILGSGLRRSKLILPGASVAQLPGAEVGEYAAMVPAS</sequence>
<dbReference type="InterPro" id="IPR036754">
    <property type="entry name" value="YbaK/aa-tRNA-synt-asso_dom_sf"/>
</dbReference>
<comment type="caution">
    <text evidence="2">The sequence shown here is derived from an EMBL/GenBank/DDBJ whole genome shotgun (WGS) entry which is preliminary data.</text>
</comment>
<evidence type="ECO:0000259" key="1">
    <source>
        <dbReference type="Pfam" id="PF04073"/>
    </source>
</evidence>
<dbReference type="InterPro" id="IPR007214">
    <property type="entry name" value="YbaK/aa-tRNA-synth-assoc-dom"/>
</dbReference>
<dbReference type="Proteomes" id="UP001240447">
    <property type="component" value="Unassembled WGS sequence"/>
</dbReference>
<dbReference type="Gene3D" id="3.90.960.10">
    <property type="entry name" value="YbaK/aminoacyl-tRNA synthetase-associated domain"/>
    <property type="match status" value="1"/>
</dbReference>
<proteinExistence type="predicted"/>
<protein>
    <submittedName>
        <fullName evidence="2">Prolyl-tRNA editing enzyme YbaK/EbsC (Cys-tRNA(Pro) deacylase)</fullName>
    </submittedName>
</protein>
<organism evidence="2 3">
    <name type="scientific">Nocardioides massiliensis</name>
    <dbReference type="NCBI Taxonomy" id="1325935"/>
    <lineage>
        <taxon>Bacteria</taxon>
        <taxon>Bacillati</taxon>
        <taxon>Actinomycetota</taxon>
        <taxon>Actinomycetes</taxon>
        <taxon>Propionibacteriales</taxon>
        <taxon>Nocardioidaceae</taxon>
        <taxon>Nocardioides</taxon>
    </lineage>
</organism>
<evidence type="ECO:0000313" key="2">
    <source>
        <dbReference type="EMBL" id="MDP9822973.1"/>
    </source>
</evidence>
<dbReference type="Pfam" id="PF04073">
    <property type="entry name" value="tRNA_edit"/>
    <property type="match status" value="1"/>
</dbReference>
<accession>A0ABT9NRF1</accession>
<dbReference type="RefSeq" id="WP_181642634.1">
    <property type="nucleotide sequence ID" value="NZ_CCXJ01000779.2"/>
</dbReference>
<reference evidence="2 3" key="1">
    <citation type="submission" date="2023-07" db="EMBL/GenBank/DDBJ databases">
        <title>Sequencing the genomes of 1000 actinobacteria strains.</title>
        <authorList>
            <person name="Klenk H.-P."/>
        </authorList>
    </citation>
    <scope>NUCLEOTIDE SEQUENCE [LARGE SCALE GENOMIC DNA]</scope>
    <source>
        <strain evidence="2 3">GD13</strain>
    </source>
</reference>
<feature type="domain" description="YbaK/aminoacyl-tRNA synthetase-associated" evidence="1">
    <location>
        <begin position="46"/>
        <end position="166"/>
    </location>
</feature>
<gene>
    <name evidence="2" type="ORF">J2S59_002782</name>
</gene>